<proteinExistence type="predicted"/>
<dbReference type="Gene3D" id="3.30.420.10">
    <property type="entry name" value="Ribonuclease H-like superfamily/Ribonuclease H"/>
    <property type="match status" value="1"/>
</dbReference>
<accession>A0A371HHJ1</accession>
<dbReference type="InterPro" id="IPR012337">
    <property type="entry name" value="RNaseH-like_sf"/>
</dbReference>
<dbReference type="GO" id="GO:0003676">
    <property type="term" value="F:nucleic acid binding"/>
    <property type="evidence" value="ECO:0007669"/>
    <property type="project" value="InterPro"/>
</dbReference>
<evidence type="ECO:0008006" key="3">
    <source>
        <dbReference type="Google" id="ProtNLM"/>
    </source>
</evidence>
<sequence>MPQQLVQIYEIFYVWGIDFLGPFPISNGYSYILLVIDYISKWVEATRTNMQKFGVPKALINDQGTHLCNRVMIAYRTPQGMSPYRIVFGKACHLPVEREHKAYWAVKKCNMAYDQAGKERKLQL</sequence>
<reference evidence="1" key="1">
    <citation type="submission" date="2018-05" db="EMBL/GenBank/DDBJ databases">
        <title>Draft genome of Mucuna pruriens seed.</title>
        <authorList>
            <person name="Nnadi N.E."/>
            <person name="Vos R."/>
            <person name="Hasami M.H."/>
            <person name="Devisetty U.K."/>
            <person name="Aguiy J.C."/>
        </authorList>
    </citation>
    <scope>NUCLEOTIDE SEQUENCE [LARGE SCALE GENOMIC DNA]</scope>
    <source>
        <strain evidence="1">JCA_2017</strain>
    </source>
</reference>
<dbReference type="PANTHER" id="PTHR47266">
    <property type="entry name" value="ENDONUCLEASE-RELATED"/>
    <property type="match status" value="1"/>
</dbReference>
<dbReference type="InterPro" id="IPR052160">
    <property type="entry name" value="Gypsy_RT_Integrase-like"/>
</dbReference>
<evidence type="ECO:0000313" key="1">
    <source>
        <dbReference type="EMBL" id="RDY02263.1"/>
    </source>
</evidence>
<dbReference type="OrthoDB" id="1723222at2759"/>
<evidence type="ECO:0000313" key="2">
    <source>
        <dbReference type="Proteomes" id="UP000257109"/>
    </source>
</evidence>
<name>A0A371HHJ1_MUCPR</name>
<dbReference type="InterPro" id="IPR036397">
    <property type="entry name" value="RNaseH_sf"/>
</dbReference>
<organism evidence="1 2">
    <name type="scientific">Mucuna pruriens</name>
    <name type="common">Velvet bean</name>
    <name type="synonym">Dolichos pruriens</name>
    <dbReference type="NCBI Taxonomy" id="157652"/>
    <lineage>
        <taxon>Eukaryota</taxon>
        <taxon>Viridiplantae</taxon>
        <taxon>Streptophyta</taxon>
        <taxon>Embryophyta</taxon>
        <taxon>Tracheophyta</taxon>
        <taxon>Spermatophyta</taxon>
        <taxon>Magnoliopsida</taxon>
        <taxon>eudicotyledons</taxon>
        <taxon>Gunneridae</taxon>
        <taxon>Pentapetalae</taxon>
        <taxon>rosids</taxon>
        <taxon>fabids</taxon>
        <taxon>Fabales</taxon>
        <taxon>Fabaceae</taxon>
        <taxon>Papilionoideae</taxon>
        <taxon>50 kb inversion clade</taxon>
        <taxon>NPAAA clade</taxon>
        <taxon>indigoferoid/millettioid clade</taxon>
        <taxon>Phaseoleae</taxon>
        <taxon>Mucuna</taxon>
    </lineage>
</organism>
<feature type="non-terminal residue" evidence="1">
    <location>
        <position position="1"/>
    </location>
</feature>
<gene>
    <name evidence="1" type="ORF">CR513_14315</name>
</gene>
<keyword evidence="2" id="KW-1185">Reference proteome</keyword>
<dbReference type="SUPFAM" id="SSF53098">
    <property type="entry name" value="Ribonuclease H-like"/>
    <property type="match status" value="1"/>
</dbReference>
<dbReference type="EMBL" id="QJKJ01002569">
    <property type="protein sequence ID" value="RDY02263.1"/>
    <property type="molecule type" value="Genomic_DNA"/>
</dbReference>
<dbReference type="AlphaFoldDB" id="A0A371HHJ1"/>
<comment type="caution">
    <text evidence="1">The sequence shown here is derived from an EMBL/GenBank/DDBJ whole genome shotgun (WGS) entry which is preliminary data.</text>
</comment>
<protein>
    <recommendedName>
        <fullName evidence="3">Integrase catalytic domain-containing protein</fullName>
    </recommendedName>
</protein>
<dbReference type="Proteomes" id="UP000257109">
    <property type="component" value="Unassembled WGS sequence"/>
</dbReference>